<evidence type="ECO:0000313" key="3">
    <source>
        <dbReference type="EMBL" id="WEK03572.1"/>
    </source>
</evidence>
<evidence type="ECO:0000259" key="2">
    <source>
        <dbReference type="Pfam" id="PF07811"/>
    </source>
</evidence>
<gene>
    <name evidence="3" type="ORF">P0Y65_15420</name>
</gene>
<dbReference type="InterPro" id="IPR012495">
    <property type="entry name" value="TadE-like_dom"/>
</dbReference>
<accession>A0AAJ5VU00</accession>
<evidence type="ECO:0000256" key="1">
    <source>
        <dbReference type="SAM" id="Phobius"/>
    </source>
</evidence>
<dbReference type="AlphaFoldDB" id="A0AAJ5VU00"/>
<reference evidence="3" key="1">
    <citation type="submission" date="2023-03" db="EMBL/GenBank/DDBJ databases">
        <title>Andean soil-derived lignocellulolytic bacterial consortium as a source of novel taxa and putative plastic-active enzymes.</title>
        <authorList>
            <person name="Diaz-Garcia L."/>
            <person name="Chuvochina M."/>
            <person name="Feuerriegel G."/>
            <person name="Bunk B."/>
            <person name="Sproer C."/>
            <person name="Streit W.R."/>
            <person name="Rodriguez L.M."/>
            <person name="Overmann J."/>
            <person name="Jimenez D.J."/>
        </authorList>
    </citation>
    <scope>NUCLEOTIDE SEQUENCE</scope>
    <source>
        <strain evidence="3">MAG 4196</strain>
    </source>
</reference>
<evidence type="ECO:0000313" key="4">
    <source>
        <dbReference type="Proteomes" id="UP001217476"/>
    </source>
</evidence>
<feature type="domain" description="TadE-like" evidence="2">
    <location>
        <begin position="6"/>
        <end position="48"/>
    </location>
</feature>
<feature type="transmembrane region" description="Helical" evidence="1">
    <location>
        <begin position="12"/>
        <end position="34"/>
    </location>
</feature>
<sequence length="174" mass="19142">MRDERGATAVEVGLLALPFFTIIGAILETALIFLSGQILDSAVQDTSRFIRTGQMQAAKYDIEQFRTNMCGRLYGLFKCADLHIEVQVLNSFNAVNIKAPVNPSCTSTDKEVCPDWSRTESWQPGQGSSVIAVQVYYRWPIMLNFGGLSLANMPNNIRIMGAAAVFRNEPFAGG</sequence>
<name>A0AAJ5VU00_9HYPH</name>
<keyword evidence="1" id="KW-0472">Membrane</keyword>
<dbReference type="Pfam" id="PF07811">
    <property type="entry name" value="TadE"/>
    <property type="match status" value="1"/>
</dbReference>
<dbReference type="Proteomes" id="UP001217476">
    <property type="component" value="Chromosome"/>
</dbReference>
<keyword evidence="1" id="KW-0812">Transmembrane</keyword>
<keyword evidence="1" id="KW-1133">Transmembrane helix</keyword>
<proteinExistence type="predicted"/>
<organism evidence="3 4">
    <name type="scientific">Candidatus Devosia phytovorans</name>
    <dbReference type="NCBI Taxonomy" id="3121372"/>
    <lineage>
        <taxon>Bacteria</taxon>
        <taxon>Pseudomonadati</taxon>
        <taxon>Pseudomonadota</taxon>
        <taxon>Alphaproteobacteria</taxon>
        <taxon>Hyphomicrobiales</taxon>
        <taxon>Devosiaceae</taxon>
        <taxon>Devosia</taxon>
    </lineage>
</organism>
<protein>
    <submittedName>
        <fullName evidence="3">Pilus assembly protein</fullName>
    </submittedName>
</protein>
<dbReference type="EMBL" id="CP119312">
    <property type="protein sequence ID" value="WEK03572.1"/>
    <property type="molecule type" value="Genomic_DNA"/>
</dbReference>